<feature type="domain" description="ResB-like" evidence="8">
    <location>
        <begin position="21"/>
        <end position="307"/>
    </location>
</feature>
<keyword evidence="6" id="KW-0793">Thylakoid</keyword>
<keyword evidence="3 6" id="KW-0201">Cytochrome c-type biogenesis</keyword>
<feature type="transmembrane region" description="Helical" evidence="7">
    <location>
        <begin position="80"/>
        <end position="102"/>
    </location>
</feature>
<organism evidence="9">
    <name type="scientific">Cryptopleura ramosa</name>
    <dbReference type="NCBI Taxonomy" id="131094"/>
    <lineage>
        <taxon>Eukaryota</taxon>
        <taxon>Rhodophyta</taxon>
        <taxon>Florideophyceae</taxon>
        <taxon>Rhodymeniophycidae</taxon>
        <taxon>Ceramiales</taxon>
        <taxon>Delesseriaceae</taxon>
        <taxon>Cryptopleura</taxon>
    </lineage>
</organism>
<evidence type="ECO:0000256" key="3">
    <source>
        <dbReference type="ARBA" id="ARBA00022748"/>
    </source>
</evidence>
<evidence type="ECO:0000256" key="4">
    <source>
        <dbReference type="ARBA" id="ARBA00022989"/>
    </source>
</evidence>
<dbReference type="Pfam" id="PF05140">
    <property type="entry name" value="ResB"/>
    <property type="match status" value="2"/>
</dbReference>
<evidence type="ECO:0000259" key="8">
    <source>
        <dbReference type="Pfam" id="PF05140"/>
    </source>
</evidence>
<dbReference type="PANTHER" id="PTHR31566">
    <property type="entry name" value="CYTOCHROME C BIOGENESIS PROTEIN CCS1, CHLOROPLASTIC"/>
    <property type="match status" value="1"/>
</dbReference>
<comment type="similarity">
    <text evidence="6">Belongs to the Ccs1/CcsB family.</text>
</comment>
<keyword evidence="9" id="KW-0934">Plastid</keyword>
<proteinExistence type="inferred from homology"/>
<dbReference type="EMBL" id="MK814635">
    <property type="protein sequence ID" value="QCI05597.1"/>
    <property type="molecule type" value="Genomic_DNA"/>
</dbReference>
<accession>A0A4D6WPM8</accession>
<feature type="transmembrane region" description="Helical" evidence="7">
    <location>
        <begin position="379"/>
        <end position="398"/>
    </location>
</feature>
<evidence type="ECO:0000256" key="5">
    <source>
        <dbReference type="ARBA" id="ARBA00023136"/>
    </source>
</evidence>
<feature type="domain" description="ResB-like" evidence="8">
    <location>
        <begin position="360"/>
        <end position="426"/>
    </location>
</feature>
<evidence type="ECO:0000256" key="2">
    <source>
        <dbReference type="ARBA" id="ARBA00022692"/>
    </source>
</evidence>
<keyword evidence="4 6" id="KW-1133">Transmembrane helix</keyword>
<name>A0A4D6WPM8_9FLOR</name>
<dbReference type="HAMAP" id="MF_01392">
    <property type="entry name" value="CytC_Ccs1"/>
    <property type="match status" value="1"/>
</dbReference>
<comment type="subcellular location">
    <subcellularLocation>
        <location evidence="6">Cellular thylakoid membrane</location>
        <topology evidence="6">Multi-pass membrane protein</topology>
    </subcellularLocation>
    <subcellularLocation>
        <location evidence="1">Membrane</location>
        <topology evidence="1">Multi-pass membrane protein</topology>
    </subcellularLocation>
</comment>
<evidence type="ECO:0000256" key="7">
    <source>
        <dbReference type="SAM" id="Phobius"/>
    </source>
</evidence>
<gene>
    <name evidence="6 9" type="primary">ccs1</name>
    <name evidence="6" type="synonym">ccsB</name>
</gene>
<dbReference type="PANTHER" id="PTHR31566:SF0">
    <property type="entry name" value="CYTOCHROME C BIOGENESIS PROTEIN CCS1, CHLOROPLASTIC"/>
    <property type="match status" value="1"/>
</dbReference>
<evidence type="ECO:0000313" key="9">
    <source>
        <dbReference type="EMBL" id="QCI05597.1"/>
    </source>
</evidence>
<feature type="transmembrane region" description="Helical" evidence="7">
    <location>
        <begin position="20"/>
        <end position="40"/>
    </location>
</feature>
<evidence type="ECO:0000256" key="6">
    <source>
        <dbReference type="HAMAP-Rule" id="MF_01392"/>
    </source>
</evidence>
<keyword evidence="5 6" id="KW-0472">Membrane</keyword>
<keyword evidence="2 6" id="KW-0812">Transmembrane</keyword>
<reference evidence="9" key="2">
    <citation type="submission" date="2019-04" db="EMBL/GenBank/DDBJ databases">
        <authorList>
            <person name="Pasella M."/>
        </authorList>
    </citation>
    <scope>NUCLEOTIDE SEQUENCE</scope>
    <source>
        <strain evidence="9">PD2928_3</strain>
    </source>
</reference>
<sequence length="455" mass="53214">MIFFNTKNIIWNFCKKLASLSFSIFLLLMIIFFSMLGSLIEQNQTDIYYQEYYSINNSNKLLINWKFILNLGLDHLYQTWWFNFILLIFACSLIICTFSTQLPGLRNARRWKFMNFKQSLNFNKNLIISPNILHNSCSNMIYSLNYCNFYVFHKKNYLYAYKGLLGRIAPIFVHFSMIIILLGTVFSLFFGFVAQEMIPEGEIFHLKNIISSGKYSKLPKNLIGRIDNFFINYNFDNSIQQFFSQISFFDQQGNFLVNKIISVNSPLLFHGITFYQTDWQIDALRVQLSPKIYLQKKLVKVDINQKIFWVCNIPLSINKNVVLILFNLNNKVFIYNTNGVLVKTLSLNEKLYINNIPFIIKDVMTSTGLQIKIDPGVSIVYIGFLILMLSSIISYISYSQIWVSIISKDFNLTGSTNRAVLFFEEDIGKISRIYSKYNNDDSLSKIKIIYNVLKK</sequence>
<evidence type="ECO:0000256" key="1">
    <source>
        <dbReference type="ARBA" id="ARBA00004141"/>
    </source>
</evidence>
<comment type="subunit">
    <text evidence="6">May interact with CcsA.</text>
</comment>
<reference evidence="9" key="1">
    <citation type="journal article" date="2019" name="Mol. Phylogenet. Evol.">
        <title>Morphological evolution and classification of the red algal order Ceramiales inferred using plastid phylogenomics.</title>
        <authorList>
            <person name="Diaz-Tapia P."/>
            <person name="Pasella M.M."/>
            <person name="Verbruggen H."/>
            <person name="Maggs C.A."/>
        </authorList>
    </citation>
    <scope>NUCLEOTIDE SEQUENCE</scope>
    <source>
        <strain evidence="9">PD2928_3</strain>
    </source>
</reference>
<protein>
    <recommendedName>
        <fullName evidence="6">Cytochrome c biogenesis protein CcsB</fullName>
    </recommendedName>
</protein>
<dbReference type="InterPro" id="IPR007816">
    <property type="entry name" value="ResB-like_domain"/>
</dbReference>
<dbReference type="GO" id="GO:0042651">
    <property type="term" value="C:thylakoid membrane"/>
    <property type="evidence" value="ECO:0007669"/>
    <property type="project" value="UniProtKB-UniRule"/>
</dbReference>
<comment type="function">
    <text evidence="6">Required during biogenesis of c-type cytochromes (cytochrome c6 and cytochrome f) at the step of heme attachment.</text>
</comment>
<feature type="transmembrane region" description="Helical" evidence="7">
    <location>
        <begin position="171"/>
        <end position="194"/>
    </location>
</feature>
<dbReference type="InterPro" id="IPR023494">
    <property type="entry name" value="Cyt_c_bgen_Ccs1/CcsB/ResB"/>
</dbReference>
<dbReference type="GO" id="GO:0017004">
    <property type="term" value="P:cytochrome complex assembly"/>
    <property type="evidence" value="ECO:0007669"/>
    <property type="project" value="UniProtKB-UniRule"/>
</dbReference>
<geneLocation type="plastid" evidence="9"/>
<dbReference type="AlphaFoldDB" id="A0A4D6WPM8"/>